<dbReference type="HOGENOM" id="CLU_2340792_0_0_6"/>
<organism evidence="1 2">
    <name type="scientific">Azotobacter vinelandii (strain DJ / ATCC BAA-1303)</name>
    <dbReference type="NCBI Taxonomy" id="322710"/>
    <lineage>
        <taxon>Bacteria</taxon>
        <taxon>Pseudomonadati</taxon>
        <taxon>Pseudomonadota</taxon>
        <taxon>Gammaproteobacteria</taxon>
        <taxon>Pseudomonadales</taxon>
        <taxon>Pseudomonadaceae</taxon>
        <taxon>Azotobacter</taxon>
    </lineage>
</organism>
<dbReference type="EMBL" id="CP001157">
    <property type="protein sequence ID" value="ACO79798.1"/>
    <property type="molecule type" value="Genomic_DNA"/>
</dbReference>
<sequence length="97" mass="11381">MACRKVGRKAMDGFLVETPQPLREFTVVTRWAVAASHTATHRLRYIVLDEEFDALLCFREFDTPVLELSNERFIPHVLVSVDSERHWIEERCDSSFR</sequence>
<evidence type="ECO:0000313" key="1">
    <source>
        <dbReference type="EMBL" id="ACO79798.1"/>
    </source>
</evidence>
<evidence type="ECO:0000313" key="2">
    <source>
        <dbReference type="Proteomes" id="UP000002424"/>
    </source>
</evidence>
<dbReference type="InterPro" id="IPR046054">
    <property type="entry name" value="DUF6012"/>
</dbReference>
<gene>
    <name evidence="1" type="ordered locus">Avin_36510</name>
</gene>
<dbReference type="RefSeq" id="WP_012702173.1">
    <property type="nucleotide sequence ID" value="NC_012560.1"/>
</dbReference>
<keyword evidence="2" id="KW-1185">Reference proteome</keyword>
<dbReference type="OrthoDB" id="9154297at2"/>
<dbReference type="KEGG" id="avn:Avin_36510"/>
<dbReference type="EnsemblBacteria" id="ACO79798">
    <property type="protein sequence ID" value="ACO79798"/>
    <property type="gene ID" value="Avin_36510"/>
</dbReference>
<dbReference type="GeneID" id="88186637"/>
<dbReference type="AlphaFoldDB" id="C1DRE0"/>
<accession>C1DRE0</accession>
<dbReference type="Pfam" id="PF19475">
    <property type="entry name" value="DUF6012"/>
    <property type="match status" value="1"/>
</dbReference>
<protein>
    <submittedName>
        <fullName evidence="1">Uncharacterized protein</fullName>
    </submittedName>
</protein>
<dbReference type="Proteomes" id="UP000002424">
    <property type="component" value="Chromosome"/>
</dbReference>
<name>C1DRE0_AZOVD</name>
<reference evidence="1 2" key="1">
    <citation type="journal article" date="2009" name="J. Bacteriol.">
        <title>Genome sequence of Azotobacter vinelandii, an obligate aerobe specialized to support diverse anaerobic metabolic processes.</title>
        <authorList>
            <person name="Setubal J.C."/>
            <person name="dos Santos P."/>
            <person name="Goldman B.S."/>
            <person name="Ertesvag H."/>
            <person name="Espin G."/>
            <person name="Rubio L.M."/>
            <person name="Valla S."/>
            <person name="Almeida N.F."/>
            <person name="Balasubramanian D."/>
            <person name="Cromes L."/>
            <person name="Curatti L."/>
            <person name="Du Z."/>
            <person name="Godsy E."/>
            <person name="Goodner B."/>
            <person name="Hellner-Burris K."/>
            <person name="Hernandez J.A."/>
            <person name="Houmiel K."/>
            <person name="Imperial J."/>
            <person name="Kennedy C."/>
            <person name="Larson T.J."/>
            <person name="Latreille P."/>
            <person name="Ligon L.S."/>
            <person name="Lu J."/>
            <person name="Maerk M."/>
            <person name="Miller N.M."/>
            <person name="Norton S."/>
            <person name="O'Carroll I.P."/>
            <person name="Paulsen I."/>
            <person name="Raulfs E.C."/>
            <person name="Roemer R."/>
            <person name="Rosser J."/>
            <person name="Segura D."/>
            <person name="Slater S."/>
            <person name="Stricklin S.L."/>
            <person name="Studholme D.J."/>
            <person name="Sun J."/>
            <person name="Viana C.J."/>
            <person name="Wallin E."/>
            <person name="Wang B."/>
            <person name="Wheeler C."/>
            <person name="Zhu H."/>
            <person name="Dean D.R."/>
            <person name="Dixon R."/>
            <person name="Wood D."/>
        </authorList>
    </citation>
    <scope>NUCLEOTIDE SEQUENCE [LARGE SCALE GENOMIC DNA]</scope>
    <source>
        <strain evidence="2">DJ / ATCC BAA-1303</strain>
    </source>
</reference>
<proteinExistence type="predicted"/>